<proteinExistence type="predicted"/>
<dbReference type="EMBL" id="CP000880">
    <property type="protein sequence ID" value="ABX22780.1"/>
    <property type="molecule type" value="Genomic_DNA"/>
</dbReference>
<keyword evidence="2" id="KW-1185">Reference proteome</keyword>
<dbReference type="KEGG" id="ses:SARI_02934"/>
<name>A9MR32_SALAR</name>
<organism evidence="1 2">
    <name type="scientific">Salmonella arizonae (strain ATCC BAA-731 / CDC346-86 / RSK2980)</name>
    <dbReference type="NCBI Taxonomy" id="41514"/>
    <lineage>
        <taxon>Bacteria</taxon>
        <taxon>Pseudomonadati</taxon>
        <taxon>Pseudomonadota</taxon>
        <taxon>Gammaproteobacteria</taxon>
        <taxon>Enterobacterales</taxon>
        <taxon>Enterobacteriaceae</taxon>
        <taxon>Salmonella</taxon>
    </lineage>
</organism>
<protein>
    <submittedName>
        <fullName evidence="1">Uncharacterized protein</fullName>
    </submittedName>
</protein>
<dbReference type="STRING" id="41514.SARI_02934"/>
<reference evidence="1 2" key="1">
    <citation type="submission" date="2007-11" db="EMBL/GenBank/DDBJ databases">
        <authorList>
            <consortium name="The Salmonella enterica serovar Arizonae Genome Sequencing Project"/>
            <person name="McClelland M."/>
            <person name="Sanderson E.K."/>
            <person name="Porwollik S."/>
            <person name="Spieth J."/>
            <person name="Clifton W.S."/>
            <person name="Fulton R."/>
            <person name="Chunyan W."/>
            <person name="Wollam A."/>
            <person name="Shah N."/>
            <person name="Pepin K."/>
            <person name="Bhonagiri V."/>
            <person name="Nash W."/>
            <person name="Johnson M."/>
            <person name="Thiruvilangam P."/>
            <person name="Wilson R."/>
        </authorList>
    </citation>
    <scope>NUCLEOTIDE SEQUENCE [LARGE SCALE GENOMIC DNA]</scope>
    <source>
        <strain evidence="2">ATCC BAA-731 / CDC346-86 / RSK2980</strain>
    </source>
</reference>
<dbReference type="Proteomes" id="UP000002084">
    <property type="component" value="Chromosome"/>
</dbReference>
<evidence type="ECO:0000313" key="1">
    <source>
        <dbReference type="EMBL" id="ABX22780.1"/>
    </source>
</evidence>
<gene>
    <name evidence="1" type="ordered locus">SARI_02934</name>
</gene>
<dbReference type="AlphaFoldDB" id="A9MR32"/>
<accession>A9MR32</accession>
<evidence type="ECO:0000313" key="2">
    <source>
        <dbReference type="Proteomes" id="UP000002084"/>
    </source>
</evidence>
<sequence length="46" mass="5296">MDNENGQLLVQTGESALNITLKQVPENYLSVKRLTACSFYWLTCFR</sequence>
<dbReference type="HOGENOM" id="CLU_3188696_0_0_6"/>